<gene>
    <name evidence="1" type="primary">lgrC</name>
    <name evidence="1" type="ORF">SPIL2461_LOCUS5274</name>
</gene>
<keyword evidence="2" id="KW-1185">Reference proteome</keyword>
<accession>A0A812M3F6</accession>
<evidence type="ECO:0000313" key="1">
    <source>
        <dbReference type="EMBL" id="CAE7257400.1"/>
    </source>
</evidence>
<feature type="non-terminal residue" evidence="1">
    <location>
        <position position="1"/>
    </location>
</feature>
<organism evidence="1 2">
    <name type="scientific">Symbiodinium pilosum</name>
    <name type="common">Dinoflagellate</name>
    <dbReference type="NCBI Taxonomy" id="2952"/>
    <lineage>
        <taxon>Eukaryota</taxon>
        <taxon>Sar</taxon>
        <taxon>Alveolata</taxon>
        <taxon>Dinophyceae</taxon>
        <taxon>Suessiales</taxon>
        <taxon>Symbiodiniaceae</taxon>
        <taxon>Symbiodinium</taxon>
    </lineage>
</organism>
<comment type="caution">
    <text evidence="1">The sequence shown here is derived from an EMBL/GenBank/DDBJ whole genome shotgun (WGS) entry which is preliminary data.</text>
</comment>
<dbReference type="Proteomes" id="UP000649617">
    <property type="component" value="Unassembled WGS sequence"/>
</dbReference>
<dbReference type="AlphaFoldDB" id="A0A812M3F6"/>
<dbReference type="OrthoDB" id="442049at2759"/>
<name>A0A812M3F6_SYMPI</name>
<protein>
    <submittedName>
        <fullName evidence="1">LgrC protein</fullName>
    </submittedName>
</protein>
<reference evidence="1" key="1">
    <citation type="submission" date="2021-02" db="EMBL/GenBank/DDBJ databases">
        <authorList>
            <person name="Dougan E. K."/>
            <person name="Rhodes N."/>
            <person name="Thang M."/>
            <person name="Chan C."/>
        </authorList>
    </citation>
    <scope>NUCLEOTIDE SEQUENCE</scope>
</reference>
<evidence type="ECO:0000313" key="2">
    <source>
        <dbReference type="Proteomes" id="UP000649617"/>
    </source>
</evidence>
<proteinExistence type="predicted"/>
<sequence length="366" mass="39638">AQQRLRPSPGRRHFERILGARHPANVRILRRLKRLEQEVKLDGPTSAPYAETRRKKRAWYADPASAQPHKAYKVRATIQAQQASLFRRLRRYRLGGFEPNLVRGSFAPQRKIRPAKDVAGPTPVLSLDQSVVLTRALASECGKTIPGCELLLHQLGEHTAKALGAPCTTSLQEQRALVASSRIASLLGAAKIGCPTLLQRIEERISDGNLVVGLRKHRPLALPRALLSYLQLAHVSSHDRGSTAHAVSRQLGELLRVGPDCLALLWMLPSDELAAVIGNLADLIGDSEALELRTRVRLRRNLLAGLAAVAADEGAPPPTGWLRPLQGAGGAPPAAGELVMLAAGVCWLSRTPSKKLAEVCARLAIS</sequence>
<dbReference type="EMBL" id="CAJNIZ010007363">
    <property type="protein sequence ID" value="CAE7257400.1"/>
    <property type="molecule type" value="Genomic_DNA"/>
</dbReference>
<feature type="non-terminal residue" evidence="1">
    <location>
        <position position="366"/>
    </location>
</feature>